<dbReference type="FunFam" id="2.60.120.10:FF:000042">
    <property type="entry name" value="Hypoxia-inducible factor 1-alpha inhibitor"/>
    <property type="match status" value="1"/>
</dbReference>
<dbReference type="InterPro" id="IPR014710">
    <property type="entry name" value="RmlC-like_jellyroll"/>
</dbReference>
<dbReference type="PANTHER" id="PTHR12461">
    <property type="entry name" value="HYPOXIA-INDUCIBLE FACTOR 1 ALPHA INHIBITOR-RELATED"/>
    <property type="match status" value="1"/>
</dbReference>
<evidence type="ECO:0000313" key="2">
    <source>
        <dbReference type="EMBL" id="KAL3876894.1"/>
    </source>
</evidence>
<dbReference type="Gene3D" id="2.60.120.10">
    <property type="entry name" value="Jelly Rolls"/>
    <property type="match status" value="1"/>
</dbReference>
<dbReference type="InterPro" id="IPR027452">
    <property type="entry name" value="FIH-1_dom_II"/>
</dbReference>
<keyword evidence="3" id="KW-1185">Reference proteome</keyword>
<organism evidence="2 3">
    <name type="scientific">Sinanodonta woodiana</name>
    <name type="common">Chinese pond mussel</name>
    <name type="synonym">Anodonta woodiana</name>
    <dbReference type="NCBI Taxonomy" id="1069815"/>
    <lineage>
        <taxon>Eukaryota</taxon>
        <taxon>Metazoa</taxon>
        <taxon>Spiralia</taxon>
        <taxon>Lophotrochozoa</taxon>
        <taxon>Mollusca</taxon>
        <taxon>Bivalvia</taxon>
        <taxon>Autobranchia</taxon>
        <taxon>Heteroconchia</taxon>
        <taxon>Palaeoheterodonta</taxon>
        <taxon>Unionida</taxon>
        <taxon>Unionoidea</taxon>
        <taxon>Unionidae</taxon>
        <taxon>Unioninae</taxon>
        <taxon>Sinanodonta</taxon>
    </lineage>
</organism>
<dbReference type="Proteomes" id="UP001634394">
    <property type="component" value="Unassembled WGS sequence"/>
</dbReference>
<name>A0ABD3WSC9_SINWO</name>
<dbReference type="PROSITE" id="PS51184">
    <property type="entry name" value="JMJC"/>
    <property type="match status" value="1"/>
</dbReference>
<feature type="domain" description="JmjC" evidence="1">
    <location>
        <begin position="121"/>
        <end position="293"/>
    </location>
</feature>
<accession>A0ABD3WSC9</accession>
<dbReference type="Pfam" id="PF13621">
    <property type="entry name" value="Cupin_8"/>
    <property type="match status" value="1"/>
</dbReference>
<comment type="caution">
    <text evidence="2">The sequence shown here is derived from an EMBL/GenBank/DDBJ whole genome shotgun (WGS) entry which is preliminary data.</text>
</comment>
<evidence type="ECO:0000259" key="1">
    <source>
        <dbReference type="PROSITE" id="PS51184"/>
    </source>
</evidence>
<evidence type="ECO:0000313" key="3">
    <source>
        <dbReference type="Proteomes" id="UP001634394"/>
    </source>
</evidence>
<sequence length="329" mass="38372">MAELESKGNDVKLKLKQYNFQTENVPRLSYTDPKAEKFISNGLPVVLTDTKLVSSALHWDLDYLSENMGEGDFSVFLSDTNKFMYFDDKKIENVKDFKQPTQMIEMKFPEFVKTLRSYKEGDKRLYMQQALNDTVGRRIVMDFLGFNWTWITEQQKKNKWGPLTSNLLLVGMDSNITPAHYDEQENFFAQIKGSKRFLLFDPSNFECLYPYPVYHPHDRQSQVDFDNPDSLRFPKFQDAKAYEAIVGPGDVLYLPMYWWHQVESVPGHGTVISVNFWYKAGPTEKVEYPLKAHQRVAMTRNIEKMIIQALNDPNEVAPFMQAMVLGRYT</sequence>
<dbReference type="EMBL" id="JBJQND010000005">
    <property type="protein sequence ID" value="KAL3876894.1"/>
    <property type="molecule type" value="Genomic_DNA"/>
</dbReference>
<dbReference type="SUPFAM" id="SSF51197">
    <property type="entry name" value="Clavaminate synthase-like"/>
    <property type="match status" value="1"/>
</dbReference>
<dbReference type="PANTHER" id="PTHR12461:SF105">
    <property type="entry name" value="HYPOXIA-INDUCIBLE FACTOR 1-ALPHA INHIBITOR"/>
    <property type="match status" value="1"/>
</dbReference>
<gene>
    <name evidence="2" type="ORF">ACJMK2_034675</name>
</gene>
<dbReference type="Gene3D" id="1.10.287.1010">
    <property type="entry name" value="Clavaminate synthase-like"/>
    <property type="match status" value="1"/>
</dbReference>
<proteinExistence type="predicted"/>
<dbReference type="InterPro" id="IPR041667">
    <property type="entry name" value="Cupin_8"/>
</dbReference>
<dbReference type="AlphaFoldDB" id="A0ABD3WSC9"/>
<reference evidence="2 3" key="1">
    <citation type="submission" date="2024-11" db="EMBL/GenBank/DDBJ databases">
        <title>Chromosome-level genome assembly of the freshwater bivalve Anodonta woodiana.</title>
        <authorList>
            <person name="Chen X."/>
        </authorList>
    </citation>
    <scope>NUCLEOTIDE SEQUENCE [LARGE SCALE GENOMIC DNA]</scope>
    <source>
        <strain evidence="2">MN2024</strain>
        <tissue evidence="2">Gills</tissue>
    </source>
</reference>
<protein>
    <recommendedName>
        <fullName evidence="1">JmjC domain-containing protein</fullName>
    </recommendedName>
</protein>
<dbReference type="SMART" id="SM00558">
    <property type="entry name" value="JmjC"/>
    <property type="match status" value="1"/>
</dbReference>
<dbReference type="InterPro" id="IPR003347">
    <property type="entry name" value="JmjC_dom"/>
</dbReference>